<evidence type="ECO:0000313" key="1">
    <source>
        <dbReference type="EMBL" id="KAK8208985.1"/>
    </source>
</evidence>
<name>A0ACC3SDT5_9PEZI</name>
<comment type="caution">
    <text evidence="1">The sequence shown here is derived from an EMBL/GenBank/DDBJ whole genome shotgun (WGS) entry which is preliminary data.</text>
</comment>
<dbReference type="EMBL" id="JAMKPW020000018">
    <property type="protein sequence ID" value="KAK8208985.1"/>
    <property type="molecule type" value="Genomic_DNA"/>
</dbReference>
<accession>A0ACC3SDT5</accession>
<protein>
    <submittedName>
        <fullName evidence="1">Uncharacterized protein</fullName>
    </submittedName>
</protein>
<keyword evidence="2" id="KW-1185">Reference proteome</keyword>
<proteinExistence type="predicted"/>
<dbReference type="Proteomes" id="UP001320706">
    <property type="component" value="Unassembled WGS sequence"/>
</dbReference>
<reference evidence="1" key="1">
    <citation type="submission" date="2024-02" db="EMBL/GenBank/DDBJ databases">
        <title>Metagenome Assembled Genome of Zalaria obscura JY119.</title>
        <authorList>
            <person name="Vighnesh L."/>
            <person name="Jagadeeshwari U."/>
            <person name="Venkata Ramana C."/>
            <person name="Sasikala C."/>
        </authorList>
    </citation>
    <scope>NUCLEOTIDE SEQUENCE</scope>
    <source>
        <strain evidence="1">JY119</strain>
    </source>
</reference>
<sequence>MPRDYESESHSGGLPVQAGEANGGKRGQEKRRFRNGKRQQAPQYERDGRSDRRDTVLGLKFLTPSRIKPTRVVRIGPANQSTIAFAGQRESRSPGQVAPRDCALLAARTNRRDGEPCTCPKDAR</sequence>
<gene>
    <name evidence="1" type="ORF">M8818_003948</name>
</gene>
<organism evidence="1 2">
    <name type="scientific">Zalaria obscura</name>
    <dbReference type="NCBI Taxonomy" id="2024903"/>
    <lineage>
        <taxon>Eukaryota</taxon>
        <taxon>Fungi</taxon>
        <taxon>Dikarya</taxon>
        <taxon>Ascomycota</taxon>
        <taxon>Pezizomycotina</taxon>
        <taxon>Dothideomycetes</taxon>
        <taxon>Dothideomycetidae</taxon>
        <taxon>Dothideales</taxon>
        <taxon>Zalariaceae</taxon>
        <taxon>Zalaria</taxon>
    </lineage>
</organism>
<evidence type="ECO:0000313" key="2">
    <source>
        <dbReference type="Proteomes" id="UP001320706"/>
    </source>
</evidence>